<dbReference type="GO" id="GO:0003677">
    <property type="term" value="F:DNA binding"/>
    <property type="evidence" value="ECO:0007669"/>
    <property type="project" value="InterPro"/>
</dbReference>
<keyword evidence="6" id="KW-0234">DNA repair</keyword>
<dbReference type="GO" id="GO:0005829">
    <property type="term" value="C:cytosol"/>
    <property type="evidence" value="ECO:0007669"/>
    <property type="project" value="TreeGrafter"/>
</dbReference>
<evidence type="ECO:0000256" key="4">
    <source>
        <dbReference type="ARBA" id="ARBA00022763"/>
    </source>
</evidence>
<evidence type="ECO:0000259" key="8">
    <source>
        <dbReference type="SMART" id="SM00483"/>
    </source>
</evidence>
<evidence type="ECO:0000313" key="10">
    <source>
        <dbReference type="Proteomes" id="UP000178803"/>
    </source>
</evidence>
<dbReference type="Pfam" id="PF14520">
    <property type="entry name" value="HHH_5"/>
    <property type="match status" value="1"/>
</dbReference>
<keyword evidence="3" id="KW-0548">Nucleotidyltransferase</keyword>
<proteinExistence type="predicted"/>
<organism evidence="9 10">
    <name type="scientific">Candidatus Woesebacteria bacterium RIFOXYD1_FULL_40_21</name>
    <dbReference type="NCBI Taxonomy" id="1802549"/>
    <lineage>
        <taxon>Bacteria</taxon>
        <taxon>Candidatus Woeseibacteriota</taxon>
    </lineage>
</organism>
<dbReference type="GO" id="GO:0003887">
    <property type="term" value="F:DNA-directed DNA polymerase activity"/>
    <property type="evidence" value="ECO:0007669"/>
    <property type="project" value="UniProtKB-KW"/>
</dbReference>
<sequence length="585" mass="65716">MTNLEIAELLRAVAAAYQLKNADKNKFKIIAYQRAADAVEHASSELKDLWDDKKLEEVPGIGKSIAEHLDELFRTGKSKHFEEVMEGLPPSMFDLMKVPGVGAKTGYKLAKELGIKSLGELEKAAKTGKIKGIPNILKSIEETKGRTRRLLLPYASQIADSLVEWLKTEPSVKEAVALGSLRRKAATVGDIDIAVATNNPQKVMEHFTKYPKAQRVLEKGEASASIIVPGDIQVDLMVQSPDSFGALLQHFTGSKHHNIALREYARSLSPSLSLSEYGIRISEKLRKFTTEEEFYKFLGLDYIPPELREDSGEIEASKDHRLPHLVELKDIKADLQIHSDFDIETSHDLGVSSAEEVVGKANELGYEYIAFTEHNPSKSGHTDSQIIDILKRKREVIDKLNLKLKRKSVKTNDVNSYSRIQKVFNSLEIDIMPDGSLPVPEAGLELLDFALVSIHGSFKMPREQMTKRVLSALAHPKVKIFAHPTARKLNEREGVELNWPEIFDFCKSKSKWLEINSDPMRLDLPDTLVHEAVKFGVKLSMGTDAHHKDNMDFMQFGVSVARRGWATENDIVNTRSLEEFEKMLK</sequence>
<keyword evidence="2" id="KW-0808">Transferase</keyword>
<dbReference type="GO" id="GO:0042578">
    <property type="term" value="F:phosphoric ester hydrolase activity"/>
    <property type="evidence" value="ECO:0007669"/>
    <property type="project" value="TreeGrafter"/>
</dbReference>
<dbReference type="Gene3D" id="3.20.20.140">
    <property type="entry name" value="Metal-dependent hydrolases"/>
    <property type="match status" value="1"/>
</dbReference>
<dbReference type="PRINTS" id="PR00870">
    <property type="entry name" value="DNAPOLXBETA"/>
</dbReference>
<evidence type="ECO:0000256" key="6">
    <source>
        <dbReference type="ARBA" id="ARBA00023204"/>
    </source>
</evidence>
<dbReference type="SMART" id="SM00483">
    <property type="entry name" value="POLXc"/>
    <property type="match status" value="1"/>
</dbReference>
<comment type="catalytic activity">
    <reaction evidence="7">
        <text>DNA(n) + a 2'-deoxyribonucleoside 5'-triphosphate = DNA(n+1) + diphosphate</text>
        <dbReference type="Rhea" id="RHEA:22508"/>
        <dbReference type="Rhea" id="RHEA-COMP:17339"/>
        <dbReference type="Rhea" id="RHEA-COMP:17340"/>
        <dbReference type="ChEBI" id="CHEBI:33019"/>
        <dbReference type="ChEBI" id="CHEBI:61560"/>
        <dbReference type="ChEBI" id="CHEBI:173112"/>
        <dbReference type="EC" id="2.7.7.7"/>
    </reaction>
</comment>
<dbReference type="Gene3D" id="3.30.460.10">
    <property type="entry name" value="Beta Polymerase, domain 2"/>
    <property type="match status" value="1"/>
</dbReference>
<evidence type="ECO:0000256" key="2">
    <source>
        <dbReference type="ARBA" id="ARBA00022679"/>
    </source>
</evidence>
<dbReference type="InterPro" id="IPR002054">
    <property type="entry name" value="DNA-dir_DNA_pol_X"/>
</dbReference>
<dbReference type="AlphaFoldDB" id="A0A1F8DFV5"/>
<evidence type="ECO:0000256" key="7">
    <source>
        <dbReference type="ARBA" id="ARBA00049244"/>
    </source>
</evidence>
<evidence type="ECO:0000256" key="5">
    <source>
        <dbReference type="ARBA" id="ARBA00022932"/>
    </source>
</evidence>
<name>A0A1F8DFV5_9BACT</name>
<evidence type="ECO:0000313" key="9">
    <source>
        <dbReference type="EMBL" id="OGM86788.1"/>
    </source>
</evidence>
<protein>
    <recommendedName>
        <fullName evidence="1">DNA-directed DNA polymerase</fullName>
        <ecNumber evidence="1">2.7.7.7</ecNumber>
    </recommendedName>
</protein>
<dbReference type="PIRSF" id="PIRSF005047">
    <property type="entry name" value="UCP005047_YshC"/>
    <property type="match status" value="1"/>
</dbReference>
<dbReference type="Gene3D" id="3.30.210.10">
    <property type="entry name" value="DNA polymerase, thumb domain"/>
    <property type="match status" value="1"/>
</dbReference>
<dbReference type="SUPFAM" id="SSF81301">
    <property type="entry name" value="Nucleotidyltransferase"/>
    <property type="match status" value="1"/>
</dbReference>
<dbReference type="InterPro" id="IPR027421">
    <property type="entry name" value="DNA_pol_lamdba_lyase_dom_sf"/>
</dbReference>
<dbReference type="InterPro" id="IPR043519">
    <property type="entry name" value="NT_sf"/>
</dbReference>
<dbReference type="EC" id="2.7.7.7" evidence="1"/>
<dbReference type="Pfam" id="PF14716">
    <property type="entry name" value="HHH_8"/>
    <property type="match status" value="1"/>
</dbReference>
<dbReference type="Gene3D" id="1.10.150.20">
    <property type="entry name" value="5' to 3' exonuclease, C-terminal subdomain"/>
    <property type="match status" value="1"/>
</dbReference>
<dbReference type="GO" id="GO:0008270">
    <property type="term" value="F:zinc ion binding"/>
    <property type="evidence" value="ECO:0007669"/>
    <property type="project" value="TreeGrafter"/>
</dbReference>
<dbReference type="CDD" id="cd07436">
    <property type="entry name" value="PHP_PolX"/>
    <property type="match status" value="1"/>
</dbReference>
<dbReference type="SUPFAM" id="SSF89550">
    <property type="entry name" value="PHP domain-like"/>
    <property type="match status" value="1"/>
</dbReference>
<dbReference type="GO" id="GO:0006281">
    <property type="term" value="P:DNA repair"/>
    <property type="evidence" value="ECO:0007669"/>
    <property type="project" value="UniProtKB-KW"/>
</dbReference>
<dbReference type="InterPro" id="IPR029398">
    <property type="entry name" value="PolB_thumb"/>
</dbReference>
<dbReference type="Gene3D" id="1.10.150.110">
    <property type="entry name" value="DNA polymerase beta, N-terminal domain-like"/>
    <property type="match status" value="1"/>
</dbReference>
<dbReference type="SUPFAM" id="SSF47802">
    <property type="entry name" value="DNA polymerase beta, N-terminal domain-like"/>
    <property type="match status" value="1"/>
</dbReference>
<dbReference type="PANTHER" id="PTHR36928">
    <property type="entry name" value="PHOSPHATASE YCDX-RELATED"/>
    <property type="match status" value="1"/>
</dbReference>
<dbReference type="Proteomes" id="UP000178803">
    <property type="component" value="Unassembled WGS sequence"/>
</dbReference>
<dbReference type="InterPro" id="IPR010996">
    <property type="entry name" value="HHH_MUS81"/>
</dbReference>
<evidence type="ECO:0000256" key="3">
    <source>
        <dbReference type="ARBA" id="ARBA00022695"/>
    </source>
</evidence>
<evidence type="ECO:0000256" key="1">
    <source>
        <dbReference type="ARBA" id="ARBA00012417"/>
    </source>
</evidence>
<dbReference type="EMBL" id="MGIJ01000040">
    <property type="protein sequence ID" value="OGM86788.1"/>
    <property type="molecule type" value="Genomic_DNA"/>
</dbReference>
<comment type="caution">
    <text evidence="9">The sequence shown here is derived from an EMBL/GenBank/DDBJ whole genome shotgun (WGS) entry which is preliminary data.</text>
</comment>
<dbReference type="InterPro" id="IPR022311">
    <property type="entry name" value="PolX-like"/>
</dbReference>
<dbReference type="InterPro" id="IPR050243">
    <property type="entry name" value="PHP_phosphatase"/>
</dbReference>
<dbReference type="InterPro" id="IPR047967">
    <property type="entry name" value="PolX_PHP"/>
</dbReference>
<dbReference type="PANTHER" id="PTHR36928:SF1">
    <property type="entry name" value="PHOSPHATASE YCDX-RELATED"/>
    <property type="match status" value="1"/>
</dbReference>
<dbReference type="CDD" id="cd00141">
    <property type="entry name" value="NT_POLXc"/>
    <property type="match status" value="1"/>
</dbReference>
<dbReference type="InterPro" id="IPR037160">
    <property type="entry name" value="DNA_Pol_thumb_sf"/>
</dbReference>
<accession>A0A1F8DFV5</accession>
<feature type="domain" description="DNA-directed DNA polymerase X" evidence="8">
    <location>
        <begin position="1"/>
        <end position="309"/>
    </location>
</feature>
<dbReference type="Pfam" id="PF14791">
    <property type="entry name" value="DNA_pol_B_thumb"/>
    <property type="match status" value="1"/>
</dbReference>
<dbReference type="InterPro" id="IPR002008">
    <property type="entry name" value="DNA_pol_X_beta-like"/>
</dbReference>
<keyword evidence="4" id="KW-0227">DNA damage</keyword>
<dbReference type="InterPro" id="IPR016195">
    <property type="entry name" value="Pol/histidinol_Pase-like"/>
</dbReference>
<gene>
    <name evidence="9" type="ORF">A2614_00205</name>
</gene>
<reference evidence="9 10" key="1">
    <citation type="journal article" date="2016" name="Nat. Commun.">
        <title>Thousands of microbial genomes shed light on interconnected biogeochemical processes in an aquifer system.</title>
        <authorList>
            <person name="Anantharaman K."/>
            <person name="Brown C.T."/>
            <person name="Hug L.A."/>
            <person name="Sharon I."/>
            <person name="Castelle C.J."/>
            <person name="Probst A.J."/>
            <person name="Thomas B.C."/>
            <person name="Singh A."/>
            <person name="Wilkins M.J."/>
            <person name="Karaoz U."/>
            <person name="Brodie E.L."/>
            <person name="Williams K.H."/>
            <person name="Hubbard S.S."/>
            <person name="Banfield J.F."/>
        </authorList>
    </citation>
    <scope>NUCLEOTIDE SEQUENCE [LARGE SCALE GENOMIC DNA]</scope>
</reference>
<keyword evidence="5" id="KW-0239">DNA-directed DNA polymerase</keyword>